<dbReference type="InterPro" id="IPR011335">
    <property type="entry name" value="Restrct_endonuc-II-like"/>
</dbReference>
<keyword evidence="2" id="KW-0255">Endonuclease</keyword>
<sequence length="119" mass="13659">MVNTKNLKNDADINTVVQPHLYVICDETKLDAQGAISAPELMIGLLLPGNSKKEMHYKYDLEQIAGVLEYWIVNPENKAIFIYFLKEGVFVGQHPLIEDDRMESPLFTQLDFKLEDIFN</sequence>
<evidence type="ECO:0000259" key="1">
    <source>
        <dbReference type="Pfam" id="PF05685"/>
    </source>
</evidence>
<dbReference type="RefSeq" id="WP_234972902.1">
    <property type="nucleotide sequence ID" value="NZ_FQWE01000002.1"/>
</dbReference>
<keyword evidence="3" id="KW-1185">Reference proteome</keyword>
<name>A0A1M5FHA4_9FLAO</name>
<reference evidence="3" key="1">
    <citation type="submission" date="2016-11" db="EMBL/GenBank/DDBJ databases">
        <authorList>
            <person name="Varghese N."/>
            <person name="Submissions S."/>
        </authorList>
    </citation>
    <scope>NUCLEOTIDE SEQUENCE [LARGE SCALE GENOMIC DNA]</scope>
    <source>
        <strain evidence="3">DSM 19741</strain>
    </source>
</reference>
<dbReference type="Pfam" id="PF05685">
    <property type="entry name" value="Uma2"/>
    <property type="match status" value="1"/>
</dbReference>
<dbReference type="CDD" id="cd06260">
    <property type="entry name" value="DUF820-like"/>
    <property type="match status" value="1"/>
</dbReference>
<dbReference type="GO" id="GO:0004519">
    <property type="term" value="F:endonuclease activity"/>
    <property type="evidence" value="ECO:0007669"/>
    <property type="project" value="UniProtKB-KW"/>
</dbReference>
<protein>
    <submittedName>
        <fullName evidence="2">Putative restriction endonuclease</fullName>
    </submittedName>
</protein>
<gene>
    <name evidence="2" type="ORF">SAMN05444396_102370</name>
</gene>
<dbReference type="InterPro" id="IPR012296">
    <property type="entry name" value="Nuclease_put_TT1808"/>
</dbReference>
<dbReference type="Gene3D" id="3.90.1570.10">
    <property type="entry name" value="tt1808, chain A"/>
    <property type="match status" value="1"/>
</dbReference>
<dbReference type="Proteomes" id="UP000184036">
    <property type="component" value="Unassembled WGS sequence"/>
</dbReference>
<evidence type="ECO:0000313" key="3">
    <source>
        <dbReference type="Proteomes" id="UP000184036"/>
    </source>
</evidence>
<evidence type="ECO:0000313" key="2">
    <source>
        <dbReference type="EMBL" id="SHF90521.1"/>
    </source>
</evidence>
<dbReference type="SUPFAM" id="SSF52980">
    <property type="entry name" value="Restriction endonuclease-like"/>
    <property type="match status" value="1"/>
</dbReference>
<organism evidence="2 3">
    <name type="scientific">Flavobacterium segetis</name>
    <dbReference type="NCBI Taxonomy" id="271157"/>
    <lineage>
        <taxon>Bacteria</taxon>
        <taxon>Pseudomonadati</taxon>
        <taxon>Bacteroidota</taxon>
        <taxon>Flavobacteriia</taxon>
        <taxon>Flavobacteriales</taxon>
        <taxon>Flavobacteriaceae</taxon>
        <taxon>Flavobacterium</taxon>
    </lineage>
</organism>
<accession>A0A1M5FHA4</accession>
<keyword evidence="2" id="KW-0378">Hydrolase</keyword>
<keyword evidence="2" id="KW-0540">Nuclease</keyword>
<dbReference type="AlphaFoldDB" id="A0A1M5FHA4"/>
<feature type="domain" description="Putative restriction endonuclease" evidence="1">
    <location>
        <begin position="15"/>
        <end position="109"/>
    </location>
</feature>
<dbReference type="EMBL" id="FQWE01000002">
    <property type="protein sequence ID" value="SHF90521.1"/>
    <property type="molecule type" value="Genomic_DNA"/>
</dbReference>
<proteinExistence type="predicted"/>
<dbReference type="STRING" id="271157.SAMN05444396_102370"/>
<dbReference type="InterPro" id="IPR008538">
    <property type="entry name" value="Uma2"/>
</dbReference>